<keyword evidence="2" id="KW-1185">Reference proteome</keyword>
<sequence>MTSIEPVRRAVPASEGEREQMEAAFRAALEQLPANTGVTYVVRQLARPLFEVGWVWGVRTGHTGPALADVPLPPHTFGTALSNVAAALDDESGPCIGQLVSYHGSQECCHGRYWVTQIDRQLDAQGRESVRYRLSGYTRGELRTALSGVHAESVTALPQHFQMP</sequence>
<gene>
    <name evidence="1" type="ORF">VXC91_25665</name>
</gene>
<reference evidence="1" key="1">
    <citation type="submission" date="2024-01" db="EMBL/GenBank/DDBJ databases">
        <title>First draft genome sequence data of TA4-1, the type strain of Gram-positive actinobacterium Streptomyces chiangmaiensis.</title>
        <authorList>
            <person name="Yasawong M."/>
            <person name="Nantapong N."/>
        </authorList>
    </citation>
    <scope>NUCLEOTIDE SEQUENCE</scope>
    <source>
        <strain evidence="1">TA4-1</strain>
    </source>
</reference>
<accession>A0ABU7FMK6</accession>
<comment type="caution">
    <text evidence="1">The sequence shown here is derived from an EMBL/GenBank/DDBJ whole genome shotgun (WGS) entry which is preliminary data.</text>
</comment>
<proteinExistence type="predicted"/>
<protein>
    <submittedName>
        <fullName evidence="1">Uncharacterized protein</fullName>
    </submittedName>
</protein>
<organism evidence="1 2">
    <name type="scientific">Streptomyces chiangmaiensis</name>
    <dbReference type="NCBI Taxonomy" id="766497"/>
    <lineage>
        <taxon>Bacteria</taxon>
        <taxon>Bacillati</taxon>
        <taxon>Actinomycetota</taxon>
        <taxon>Actinomycetes</taxon>
        <taxon>Kitasatosporales</taxon>
        <taxon>Streptomycetaceae</taxon>
        <taxon>Streptomyces</taxon>
    </lineage>
</organism>
<dbReference type="Proteomes" id="UP001333996">
    <property type="component" value="Unassembled WGS sequence"/>
</dbReference>
<dbReference type="RefSeq" id="WP_329509697.1">
    <property type="nucleotide sequence ID" value="NZ_BAAAYZ010000215.1"/>
</dbReference>
<evidence type="ECO:0000313" key="1">
    <source>
        <dbReference type="EMBL" id="MED7825283.1"/>
    </source>
</evidence>
<evidence type="ECO:0000313" key="2">
    <source>
        <dbReference type="Proteomes" id="UP001333996"/>
    </source>
</evidence>
<name>A0ABU7FMK6_9ACTN</name>
<dbReference type="EMBL" id="JAYWVC010000102">
    <property type="protein sequence ID" value="MED7825283.1"/>
    <property type="molecule type" value="Genomic_DNA"/>
</dbReference>